<feature type="region of interest" description="Disordered" evidence="1">
    <location>
        <begin position="249"/>
        <end position="327"/>
    </location>
</feature>
<feature type="transmembrane region" description="Helical" evidence="2">
    <location>
        <begin position="37"/>
        <end position="60"/>
    </location>
</feature>
<keyword evidence="2" id="KW-1133">Transmembrane helix</keyword>
<dbReference type="OrthoDB" id="308962at2759"/>
<sequence length="327" mass="38408">MQQQLQRHGSMEPLNDQNAQVGGSVVDQNLIRQKNCILWLLCFCFLFCTIYLQALCMIPGLQVCSMSGIEAPVPFQQSIIAYYFFTLLFLYTIYYALENVKHSIVVFIRWPLLLYSLAAIIIGVVSIIQSYSLTTDDIQEGWNKMTQWRKQQYYDSSSTNLLDENKRNLILISIYHFIYGFVFIILFGLLFNYQTIMPQNWRPPFSSRPLQKQSLIYKEGMNDQVMQPKQDDEENQEKQQDKPFQNYNQSEIRQQQQQQQQQQPIDQQPSTIFQKKNTGRRAFGKQVQNSQVQLQSQQQSQLQQSQIPPQPNTKQDQPEEEANQQPF</sequence>
<feature type="compositionally biased region" description="Low complexity" evidence="1">
    <location>
        <begin position="286"/>
        <end position="306"/>
    </location>
</feature>
<dbReference type="EMBL" id="CAJJDO010000083">
    <property type="protein sequence ID" value="CAD8184466.1"/>
    <property type="molecule type" value="Genomic_DNA"/>
</dbReference>
<dbReference type="AlphaFoldDB" id="A0A8S1WEV2"/>
<feature type="transmembrane region" description="Helical" evidence="2">
    <location>
        <begin position="169"/>
        <end position="193"/>
    </location>
</feature>
<protein>
    <recommendedName>
        <fullName evidence="5">Transmembrane protein</fullName>
    </recommendedName>
</protein>
<feature type="transmembrane region" description="Helical" evidence="2">
    <location>
        <begin position="104"/>
        <end position="128"/>
    </location>
</feature>
<evidence type="ECO:0000256" key="1">
    <source>
        <dbReference type="SAM" id="MobiDB-lite"/>
    </source>
</evidence>
<reference evidence="3" key="1">
    <citation type="submission" date="2021-01" db="EMBL/GenBank/DDBJ databases">
        <authorList>
            <consortium name="Genoscope - CEA"/>
            <person name="William W."/>
        </authorList>
    </citation>
    <scope>NUCLEOTIDE SEQUENCE</scope>
</reference>
<evidence type="ECO:0008006" key="5">
    <source>
        <dbReference type="Google" id="ProtNLM"/>
    </source>
</evidence>
<keyword evidence="2" id="KW-0812">Transmembrane</keyword>
<evidence type="ECO:0000256" key="2">
    <source>
        <dbReference type="SAM" id="Phobius"/>
    </source>
</evidence>
<feature type="transmembrane region" description="Helical" evidence="2">
    <location>
        <begin position="80"/>
        <end position="97"/>
    </location>
</feature>
<dbReference type="Proteomes" id="UP000689195">
    <property type="component" value="Unassembled WGS sequence"/>
</dbReference>
<keyword evidence="4" id="KW-1185">Reference proteome</keyword>
<proteinExistence type="predicted"/>
<accession>A0A8S1WEV2</accession>
<gene>
    <name evidence="3" type="ORF">PPENT_87.1.T0830076</name>
</gene>
<organism evidence="3 4">
    <name type="scientific">Paramecium pentaurelia</name>
    <dbReference type="NCBI Taxonomy" id="43138"/>
    <lineage>
        <taxon>Eukaryota</taxon>
        <taxon>Sar</taxon>
        <taxon>Alveolata</taxon>
        <taxon>Ciliophora</taxon>
        <taxon>Intramacronucleata</taxon>
        <taxon>Oligohymenophorea</taxon>
        <taxon>Peniculida</taxon>
        <taxon>Parameciidae</taxon>
        <taxon>Paramecium</taxon>
    </lineage>
</organism>
<evidence type="ECO:0000313" key="3">
    <source>
        <dbReference type="EMBL" id="CAD8184466.1"/>
    </source>
</evidence>
<feature type="compositionally biased region" description="Low complexity" evidence="1">
    <location>
        <begin position="254"/>
        <end position="268"/>
    </location>
</feature>
<feature type="compositionally biased region" description="Acidic residues" evidence="1">
    <location>
        <begin position="318"/>
        <end position="327"/>
    </location>
</feature>
<evidence type="ECO:0000313" key="4">
    <source>
        <dbReference type="Proteomes" id="UP000689195"/>
    </source>
</evidence>
<keyword evidence="2" id="KW-0472">Membrane</keyword>
<name>A0A8S1WEV2_9CILI</name>
<comment type="caution">
    <text evidence="3">The sequence shown here is derived from an EMBL/GenBank/DDBJ whole genome shotgun (WGS) entry which is preliminary data.</text>
</comment>